<dbReference type="Gene3D" id="3.40.50.1820">
    <property type="entry name" value="alpha/beta hydrolase"/>
    <property type="match status" value="1"/>
</dbReference>
<accession>A0AAE3VKH8</accession>
<dbReference type="InterPro" id="IPR029058">
    <property type="entry name" value="AB_hydrolase_fold"/>
</dbReference>
<comment type="caution">
    <text evidence="5">The sequence shown here is derived from an EMBL/GenBank/DDBJ whole genome shotgun (WGS) entry which is preliminary data.</text>
</comment>
<dbReference type="InterPro" id="IPR026151">
    <property type="entry name" value="Maspardin"/>
</dbReference>
<gene>
    <name evidence="5" type="ORF">J2S73_000045</name>
</gene>
<dbReference type="GO" id="GO:0005737">
    <property type="term" value="C:cytoplasm"/>
    <property type="evidence" value="ECO:0007669"/>
    <property type="project" value="UniProtKB-SubCell"/>
</dbReference>
<dbReference type="AlphaFoldDB" id="A0AAE3VKH8"/>
<comment type="subcellular location">
    <subcellularLocation>
        <location evidence="1">Cytoplasm</location>
    </subcellularLocation>
</comment>
<dbReference type="SUPFAM" id="SSF53474">
    <property type="entry name" value="alpha/beta-Hydrolases"/>
    <property type="match status" value="1"/>
</dbReference>
<dbReference type="PANTHER" id="PTHR15913:SF0">
    <property type="entry name" value="MASPARDIN"/>
    <property type="match status" value="1"/>
</dbReference>
<dbReference type="PANTHER" id="PTHR15913">
    <property type="entry name" value="ACID CLUSTER PROTEIN 33"/>
    <property type="match status" value="1"/>
</dbReference>
<reference evidence="5" key="1">
    <citation type="submission" date="2023-07" db="EMBL/GenBank/DDBJ databases">
        <title>Genomic Encyclopedia of Type Strains, Phase IV (KMG-IV): sequencing the most valuable type-strain genomes for metagenomic binning, comparative biology and taxonomic classification.</title>
        <authorList>
            <person name="Goeker M."/>
        </authorList>
    </citation>
    <scope>NUCLEOTIDE SEQUENCE</scope>
    <source>
        <strain evidence="5">DSM 21202</strain>
    </source>
</reference>
<proteinExistence type="predicted"/>
<evidence type="ECO:0000313" key="6">
    <source>
        <dbReference type="Proteomes" id="UP001229244"/>
    </source>
</evidence>
<evidence type="ECO:0000256" key="3">
    <source>
        <dbReference type="ARBA" id="ARBA00022490"/>
    </source>
</evidence>
<dbReference type="Pfam" id="PF00561">
    <property type="entry name" value="Abhydrolase_1"/>
    <property type="match status" value="1"/>
</dbReference>
<evidence type="ECO:0000313" key="5">
    <source>
        <dbReference type="EMBL" id="MDQ0313608.1"/>
    </source>
</evidence>
<feature type="domain" description="AB hydrolase-1" evidence="4">
    <location>
        <begin position="38"/>
        <end position="145"/>
    </location>
</feature>
<dbReference type="Proteomes" id="UP001229244">
    <property type="component" value="Unassembled WGS sequence"/>
</dbReference>
<keyword evidence="3" id="KW-0963">Cytoplasm</keyword>
<organism evidence="5 6">
    <name type="scientific">Amorphus orientalis</name>
    <dbReference type="NCBI Taxonomy" id="649198"/>
    <lineage>
        <taxon>Bacteria</taxon>
        <taxon>Pseudomonadati</taxon>
        <taxon>Pseudomonadota</taxon>
        <taxon>Alphaproteobacteria</taxon>
        <taxon>Hyphomicrobiales</taxon>
        <taxon>Amorphaceae</taxon>
        <taxon>Amorphus</taxon>
    </lineage>
</organism>
<dbReference type="InterPro" id="IPR000073">
    <property type="entry name" value="AB_hydrolase_1"/>
</dbReference>
<protein>
    <recommendedName>
        <fullName evidence="2">Maspardin</fullName>
    </recommendedName>
</protein>
<dbReference type="EMBL" id="JAUSUL010000001">
    <property type="protein sequence ID" value="MDQ0313608.1"/>
    <property type="molecule type" value="Genomic_DNA"/>
</dbReference>
<sequence length="284" mass="31037">MTNSLIADRDAFSREHPEARDDLNGRDWGVLEVGDRGPALLLVPGTLGRGDIFWQQMRALMDRVRIVAVSYPATGGVDEWADDLATLLDRRGIDRATVLGSSLGGLLVQFLAARHPDKVERLLPANTLVSTDAARSRPPYTSDLDTAPIEELRAGFAIGLGQWGATHPEQADLVELLLGEVSGRISEPELRSRLKGIKTAPPRPDLPFPKDRIATIEGDDDPLITAEIREEARALLQPGTAYHFSWGGHFPYVVRPDLYVSLLETELGLPLTGEAWGEGAVRVK</sequence>
<keyword evidence="6" id="KW-1185">Reference proteome</keyword>
<evidence type="ECO:0000256" key="2">
    <source>
        <dbReference type="ARBA" id="ARBA00020148"/>
    </source>
</evidence>
<evidence type="ECO:0000259" key="4">
    <source>
        <dbReference type="Pfam" id="PF00561"/>
    </source>
</evidence>
<name>A0AAE3VKH8_9HYPH</name>
<dbReference type="RefSeq" id="WP_306883410.1">
    <property type="nucleotide sequence ID" value="NZ_JAUSUL010000001.1"/>
</dbReference>
<evidence type="ECO:0000256" key="1">
    <source>
        <dbReference type="ARBA" id="ARBA00004496"/>
    </source>
</evidence>